<keyword evidence="8 13" id="KW-0798">TonB box</keyword>
<dbReference type="RefSeq" id="WP_243305500.1">
    <property type="nucleotide sequence ID" value="NZ_JALGBI010000001.1"/>
</dbReference>
<evidence type="ECO:0000256" key="10">
    <source>
        <dbReference type="ARBA" id="ARBA00023170"/>
    </source>
</evidence>
<dbReference type="EMBL" id="JALGBI010000001">
    <property type="protein sequence ID" value="MCJ0762934.1"/>
    <property type="molecule type" value="Genomic_DNA"/>
</dbReference>
<keyword evidence="9 12" id="KW-0472">Membrane</keyword>
<dbReference type="Pfam" id="PF00593">
    <property type="entry name" value="TonB_dep_Rec_b-barrel"/>
    <property type="match status" value="1"/>
</dbReference>
<dbReference type="AlphaFoldDB" id="A0A9X2AM55"/>
<evidence type="ECO:0000259" key="16">
    <source>
        <dbReference type="Pfam" id="PF07715"/>
    </source>
</evidence>
<evidence type="ECO:0000256" key="11">
    <source>
        <dbReference type="ARBA" id="ARBA00023237"/>
    </source>
</evidence>
<dbReference type="PANTHER" id="PTHR30069">
    <property type="entry name" value="TONB-DEPENDENT OUTER MEMBRANE RECEPTOR"/>
    <property type="match status" value="1"/>
</dbReference>
<dbReference type="GO" id="GO:0015889">
    <property type="term" value="P:cobalamin transport"/>
    <property type="evidence" value="ECO:0007669"/>
    <property type="project" value="TreeGrafter"/>
</dbReference>
<dbReference type="InterPro" id="IPR039426">
    <property type="entry name" value="TonB-dep_rcpt-like"/>
</dbReference>
<gene>
    <name evidence="17" type="ORF">MMF98_06900</name>
</gene>
<comment type="similarity">
    <text evidence="2 12 13">Belongs to the TonB-dependent receptor family.</text>
</comment>
<evidence type="ECO:0000256" key="14">
    <source>
        <dbReference type="SAM" id="SignalP"/>
    </source>
</evidence>
<feature type="domain" description="TonB-dependent receptor-like beta-barrel" evidence="15">
    <location>
        <begin position="174"/>
        <end position="575"/>
    </location>
</feature>
<evidence type="ECO:0000256" key="5">
    <source>
        <dbReference type="ARBA" id="ARBA00022692"/>
    </source>
</evidence>
<comment type="subcellular location">
    <subcellularLocation>
        <location evidence="1 12">Cell outer membrane</location>
        <topology evidence="1 12">Multi-pass membrane protein</topology>
    </subcellularLocation>
</comment>
<evidence type="ECO:0000256" key="1">
    <source>
        <dbReference type="ARBA" id="ARBA00004571"/>
    </source>
</evidence>
<dbReference type="InterPro" id="IPR037066">
    <property type="entry name" value="Plug_dom_sf"/>
</dbReference>
<dbReference type="InterPro" id="IPR012910">
    <property type="entry name" value="Plug_dom"/>
</dbReference>
<feature type="domain" description="TonB-dependent receptor plug" evidence="16">
    <location>
        <begin position="44"/>
        <end position="150"/>
    </location>
</feature>
<keyword evidence="3 12" id="KW-0813">Transport</keyword>
<dbReference type="Gene3D" id="2.40.170.20">
    <property type="entry name" value="TonB-dependent receptor, beta-barrel domain"/>
    <property type="match status" value="1"/>
</dbReference>
<evidence type="ECO:0000256" key="7">
    <source>
        <dbReference type="ARBA" id="ARBA00023065"/>
    </source>
</evidence>
<keyword evidence="10 17" id="KW-0675">Receptor</keyword>
<organism evidence="17 18">
    <name type="scientific">Variovorax terrae</name>
    <dbReference type="NCBI Taxonomy" id="2923278"/>
    <lineage>
        <taxon>Bacteria</taxon>
        <taxon>Pseudomonadati</taxon>
        <taxon>Pseudomonadota</taxon>
        <taxon>Betaproteobacteria</taxon>
        <taxon>Burkholderiales</taxon>
        <taxon>Comamonadaceae</taxon>
        <taxon>Variovorax</taxon>
    </lineage>
</organism>
<sequence length="602" mass="65075">MSPARLAALALPLSCALPWSAQAQSSSSALKETVVTATRVAQPLSDLVADVSIIDRETIERSGVTGVADVLARVPGIEISRNGGPGTTTSVFVRGAESRFTAVYIDGIRIDTQSTGGAAWESIPLALIDRIEVLRGPAAAVYGSDALGGVIQLFTKKGEGAFAPYVGLGLGSLGTRRLEAGFSGSQGDFDYSVGVARDSSDGFNARPIPTMNPDRDGFRSTSGNARLGLRLSPTQKLDATLLANDLNSQYDNSLKLDDRNHHKLQAMGLNWQSQWSEVWSSKVSVSESRELYETTPSPYLSITRLRNYLFQNEIRLGAHLVTAALERREDRLENAPIDRKRSQDALALGYGYTYQQHTVQVNLRHDQDSEFGGKNTGSLAYGYAFAPGWRATASVGNAFRAPTLYQRFSIYGVSSLRPESSRNVEFGLRYAQGSSSFGVVAYRNRVSDLISFVGAGTCQSSFGCYANTARAEYEGMTFSGGYQLAGVSLRASLDVQNPRDLDTGKQLARRSRQHATLGADTRVGNWLLGAEAQLSGKRYDNVANTTVLGGYSLINLSASTRLAKDWTLLARVDNLADKTYQLANTYATAGRTLYVGLKWAPQ</sequence>
<comment type="caution">
    <text evidence="17">The sequence shown here is derived from an EMBL/GenBank/DDBJ whole genome shotgun (WGS) entry which is preliminary data.</text>
</comment>
<evidence type="ECO:0000256" key="8">
    <source>
        <dbReference type="ARBA" id="ARBA00023077"/>
    </source>
</evidence>
<keyword evidence="18" id="KW-1185">Reference proteome</keyword>
<dbReference type="CDD" id="cd01347">
    <property type="entry name" value="ligand_gated_channel"/>
    <property type="match status" value="1"/>
</dbReference>
<accession>A0A9X2AM55</accession>
<keyword evidence="6 14" id="KW-0732">Signal</keyword>
<proteinExistence type="inferred from homology"/>
<dbReference type="PANTHER" id="PTHR30069:SF53">
    <property type="entry name" value="COLICIN I RECEPTOR-RELATED"/>
    <property type="match status" value="1"/>
</dbReference>
<evidence type="ECO:0000259" key="15">
    <source>
        <dbReference type="Pfam" id="PF00593"/>
    </source>
</evidence>
<dbReference type="Pfam" id="PF07715">
    <property type="entry name" value="Plug"/>
    <property type="match status" value="1"/>
</dbReference>
<protein>
    <submittedName>
        <fullName evidence="17">TonB-dependent receptor</fullName>
    </submittedName>
</protein>
<feature type="signal peptide" evidence="14">
    <location>
        <begin position="1"/>
        <end position="23"/>
    </location>
</feature>
<dbReference type="InterPro" id="IPR036942">
    <property type="entry name" value="Beta-barrel_TonB_sf"/>
</dbReference>
<dbReference type="PROSITE" id="PS52016">
    <property type="entry name" value="TONB_DEPENDENT_REC_3"/>
    <property type="match status" value="1"/>
</dbReference>
<dbReference type="SUPFAM" id="SSF56935">
    <property type="entry name" value="Porins"/>
    <property type="match status" value="1"/>
</dbReference>
<evidence type="ECO:0000256" key="9">
    <source>
        <dbReference type="ARBA" id="ARBA00023136"/>
    </source>
</evidence>
<evidence type="ECO:0000256" key="3">
    <source>
        <dbReference type="ARBA" id="ARBA00022448"/>
    </source>
</evidence>
<dbReference type="GO" id="GO:0009279">
    <property type="term" value="C:cell outer membrane"/>
    <property type="evidence" value="ECO:0007669"/>
    <property type="project" value="UniProtKB-SubCell"/>
</dbReference>
<evidence type="ECO:0000256" key="4">
    <source>
        <dbReference type="ARBA" id="ARBA00022452"/>
    </source>
</evidence>
<reference evidence="17" key="1">
    <citation type="submission" date="2022-03" db="EMBL/GenBank/DDBJ databases">
        <authorList>
            <person name="Woo C.Y."/>
        </authorList>
    </citation>
    <scope>NUCLEOTIDE SEQUENCE</scope>
    <source>
        <strain evidence="17">CYS-02</strain>
    </source>
</reference>
<evidence type="ECO:0000256" key="12">
    <source>
        <dbReference type="PROSITE-ProRule" id="PRU01360"/>
    </source>
</evidence>
<dbReference type="InterPro" id="IPR000531">
    <property type="entry name" value="Beta-barrel_TonB"/>
</dbReference>
<evidence type="ECO:0000256" key="6">
    <source>
        <dbReference type="ARBA" id="ARBA00022729"/>
    </source>
</evidence>
<evidence type="ECO:0000256" key="2">
    <source>
        <dbReference type="ARBA" id="ARBA00009810"/>
    </source>
</evidence>
<dbReference type="GO" id="GO:0006811">
    <property type="term" value="P:monoatomic ion transport"/>
    <property type="evidence" value="ECO:0007669"/>
    <property type="project" value="UniProtKB-KW"/>
</dbReference>
<keyword evidence="7" id="KW-0406">Ion transport</keyword>
<keyword evidence="11 12" id="KW-0998">Cell outer membrane</keyword>
<evidence type="ECO:0000256" key="13">
    <source>
        <dbReference type="RuleBase" id="RU003357"/>
    </source>
</evidence>
<keyword evidence="5 12" id="KW-0812">Transmembrane</keyword>
<keyword evidence="4 12" id="KW-1134">Transmembrane beta strand</keyword>
<dbReference type="Gene3D" id="2.170.130.10">
    <property type="entry name" value="TonB-dependent receptor, plug domain"/>
    <property type="match status" value="1"/>
</dbReference>
<evidence type="ECO:0000313" key="18">
    <source>
        <dbReference type="Proteomes" id="UP001139447"/>
    </source>
</evidence>
<name>A0A9X2AM55_9BURK</name>
<evidence type="ECO:0000313" key="17">
    <source>
        <dbReference type="EMBL" id="MCJ0762934.1"/>
    </source>
</evidence>
<feature type="chain" id="PRO_5040995127" evidence="14">
    <location>
        <begin position="24"/>
        <end position="602"/>
    </location>
</feature>
<dbReference type="Proteomes" id="UP001139447">
    <property type="component" value="Unassembled WGS sequence"/>
</dbReference>